<dbReference type="GO" id="GO:0015074">
    <property type="term" value="P:DNA integration"/>
    <property type="evidence" value="ECO:0007669"/>
    <property type="project" value="InterPro"/>
</dbReference>
<accession>A0AAV2CBR0</accession>
<feature type="region of interest" description="Disordered" evidence="1">
    <location>
        <begin position="275"/>
        <end position="295"/>
    </location>
</feature>
<evidence type="ECO:0000256" key="2">
    <source>
        <dbReference type="SAM" id="Phobius"/>
    </source>
</evidence>
<organism evidence="4 5">
    <name type="scientific">Linum trigynum</name>
    <dbReference type="NCBI Taxonomy" id="586398"/>
    <lineage>
        <taxon>Eukaryota</taxon>
        <taxon>Viridiplantae</taxon>
        <taxon>Streptophyta</taxon>
        <taxon>Embryophyta</taxon>
        <taxon>Tracheophyta</taxon>
        <taxon>Spermatophyta</taxon>
        <taxon>Magnoliopsida</taxon>
        <taxon>eudicotyledons</taxon>
        <taxon>Gunneridae</taxon>
        <taxon>Pentapetalae</taxon>
        <taxon>rosids</taxon>
        <taxon>fabids</taxon>
        <taxon>Malpighiales</taxon>
        <taxon>Linaceae</taxon>
        <taxon>Linum</taxon>
    </lineage>
</organism>
<dbReference type="GO" id="GO:0003676">
    <property type="term" value="F:nucleic acid binding"/>
    <property type="evidence" value="ECO:0007669"/>
    <property type="project" value="InterPro"/>
</dbReference>
<dbReference type="PROSITE" id="PS50994">
    <property type="entry name" value="INTEGRASE"/>
    <property type="match status" value="1"/>
</dbReference>
<dbReference type="InterPro" id="IPR001584">
    <property type="entry name" value="Integrase_cat-core"/>
</dbReference>
<dbReference type="Gene3D" id="3.30.420.10">
    <property type="entry name" value="Ribonuclease H-like superfamily/Ribonuclease H"/>
    <property type="match status" value="1"/>
</dbReference>
<dbReference type="Proteomes" id="UP001497516">
    <property type="component" value="Chromosome 1"/>
</dbReference>
<dbReference type="InterPro" id="IPR056924">
    <property type="entry name" value="SH3_Tf2-1"/>
</dbReference>
<evidence type="ECO:0000313" key="5">
    <source>
        <dbReference type="Proteomes" id="UP001497516"/>
    </source>
</evidence>
<reference evidence="4 5" key="1">
    <citation type="submission" date="2024-04" db="EMBL/GenBank/DDBJ databases">
        <authorList>
            <person name="Fracassetti M."/>
        </authorList>
    </citation>
    <scope>NUCLEOTIDE SEQUENCE [LARGE SCALE GENOMIC DNA]</scope>
</reference>
<dbReference type="EMBL" id="OZ034813">
    <property type="protein sequence ID" value="CAL1353301.1"/>
    <property type="molecule type" value="Genomic_DNA"/>
</dbReference>
<dbReference type="InterPro" id="IPR050951">
    <property type="entry name" value="Retrovirus_Pol_polyprotein"/>
</dbReference>
<protein>
    <recommendedName>
        <fullName evidence="3">Integrase catalytic domain-containing protein</fullName>
    </recommendedName>
</protein>
<dbReference type="PANTHER" id="PTHR37984:SF5">
    <property type="entry name" value="PROTEIN NYNRIN-LIKE"/>
    <property type="match status" value="1"/>
</dbReference>
<dbReference type="AlphaFoldDB" id="A0AAV2CBR0"/>
<evidence type="ECO:0000259" key="3">
    <source>
        <dbReference type="PROSITE" id="PS50994"/>
    </source>
</evidence>
<keyword evidence="2" id="KW-0812">Transmembrane</keyword>
<feature type="domain" description="Integrase catalytic" evidence="3">
    <location>
        <begin position="1"/>
        <end position="150"/>
    </location>
</feature>
<evidence type="ECO:0000256" key="1">
    <source>
        <dbReference type="SAM" id="MobiDB-lite"/>
    </source>
</evidence>
<keyword evidence="2" id="KW-0472">Membrane</keyword>
<dbReference type="InterPro" id="IPR036397">
    <property type="entry name" value="RNaseH_sf"/>
</dbReference>
<dbReference type="PANTHER" id="PTHR37984">
    <property type="entry name" value="PROTEIN CBG26694"/>
    <property type="match status" value="1"/>
</dbReference>
<sequence>MDFIIGLPKVDGCGCIMVVVDRFSKYGVFIPGPKDLTAGDAARLFFKNVVKYWGIPSNIVSDRDGRFTGRFWRELFKIMGSNLNFSTAFHPQSDGQTERVNALLEVYLRYYVSANQRDWVKLMDTTQFSYNLHRNESTNTSPFELAMGQQPLTPTTVATGYRGNSPAAYKFAKGWHEKMEMAKSYLARATKKMKKWADKKRRHLEFEEGDMVMVKFYPHRFKHLKNVHKGLLRRYEGPFPIVKRIGKVAYKVEVPSHLEIHLVFHVSQLKASTKTRRTSSEESCSAHQHSSPRHTTMKLKKSWRVVSFLVVAYIQALWSTWSSGATFRRVKQLGRKSSRFGRTRT</sequence>
<gene>
    <name evidence="4" type="ORF">LTRI10_LOCUS1210</name>
</gene>
<name>A0AAV2CBR0_9ROSI</name>
<dbReference type="Pfam" id="PF24626">
    <property type="entry name" value="SH3_Tf2-1"/>
    <property type="match status" value="1"/>
</dbReference>
<keyword evidence="2" id="KW-1133">Transmembrane helix</keyword>
<dbReference type="InterPro" id="IPR012337">
    <property type="entry name" value="RNaseH-like_sf"/>
</dbReference>
<keyword evidence="5" id="KW-1185">Reference proteome</keyword>
<dbReference type="SUPFAM" id="SSF53098">
    <property type="entry name" value="Ribonuclease H-like"/>
    <property type="match status" value="1"/>
</dbReference>
<evidence type="ECO:0000313" key="4">
    <source>
        <dbReference type="EMBL" id="CAL1353301.1"/>
    </source>
</evidence>
<proteinExistence type="predicted"/>
<feature type="transmembrane region" description="Helical" evidence="2">
    <location>
        <begin position="303"/>
        <end position="321"/>
    </location>
</feature>